<sequence length="404" mass="44739">MSEHTLHSCHPADTAAPTIAIIGGGLTGLFTATLLERAFGHTPAAQPMPQLTIFEKSRSVGRLATRYRRDSQTYKNWQWAFGAQFFTAKTTSFQQFIAPWLDVGMIQPWCANVVELTTAHTAGQRPSIIKKERWNTEQARYISTPKMTSWGRALAGELQHTTMRFQTRVAPLAQYTEPVADENKQQTKQKTELFDEAGHSLGLFDWVICTAPNVQAGELMAGSGFDKQESISTIKMQACYTLMLGWDEGQAFPAALTDAEDGGRWDVAYVNDSIIDRIFIEQRKPAHETLLPSITIHARNDWSEQQVDEEIGSVQAALLTAAQHALGWDDACAPTQIDCHRWRYAATRSDAQTPAQGVLTDASRQWIVSGDWCGQGNIESCYHMAQQTADVICAALAGWCVATP</sequence>
<proteinExistence type="predicted"/>
<dbReference type="PANTHER" id="PTHR16128:SF5">
    <property type="entry name" value="FAD_NAD(P)-BINDING OXIDOREDUCTASE FAMILY PROTEIN"/>
    <property type="match status" value="1"/>
</dbReference>
<dbReference type="EMBL" id="JAGBKN010000013">
    <property type="protein sequence ID" value="MBO1517148.1"/>
    <property type="molecule type" value="Genomic_DNA"/>
</dbReference>
<dbReference type="Gene3D" id="3.50.50.60">
    <property type="entry name" value="FAD/NAD(P)-binding domain"/>
    <property type="match status" value="1"/>
</dbReference>
<organism evidence="1 2">
    <name type="scientific">Psychrobacter halodurans</name>
    <dbReference type="NCBI Taxonomy" id="2818439"/>
    <lineage>
        <taxon>Bacteria</taxon>
        <taxon>Pseudomonadati</taxon>
        <taxon>Pseudomonadota</taxon>
        <taxon>Gammaproteobacteria</taxon>
        <taxon>Moraxellales</taxon>
        <taxon>Moraxellaceae</taxon>
        <taxon>Psychrobacter</taxon>
    </lineage>
</organism>
<accession>A0AAW4INU1</accession>
<dbReference type="InterPro" id="IPR036188">
    <property type="entry name" value="FAD/NAD-bd_sf"/>
</dbReference>
<evidence type="ECO:0000313" key="1">
    <source>
        <dbReference type="EMBL" id="MBO1517148.1"/>
    </source>
</evidence>
<name>A0AAW4INU1_9GAMM</name>
<reference evidence="1 2" key="1">
    <citation type="submission" date="2021-03" db="EMBL/GenBank/DDBJ databases">
        <authorList>
            <person name="Shang D.-D."/>
            <person name="Du Z.-J."/>
            <person name="Chen G.-J."/>
        </authorList>
    </citation>
    <scope>NUCLEOTIDE SEQUENCE [LARGE SCALE GENOMIC DNA]</scope>
    <source>
        <strain evidence="1 2">F2608</strain>
    </source>
</reference>
<protein>
    <submittedName>
        <fullName evidence="1">NAD(P)-binding protein</fullName>
    </submittedName>
</protein>
<dbReference type="SUPFAM" id="SSF51905">
    <property type="entry name" value="FAD/NAD(P)-binding domain"/>
    <property type="match status" value="1"/>
</dbReference>
<dbReference type="PANTHER" id="PTHR16128">
    <property type="entry name" value="FAD/NAD(P)-BINDING OXIDOREDUCTASE FAMILY PROTEIN"/>
    <property type="match status" value="1"/>
</dbReference>
<gene>
    <name evidence="1" type="ORF">J3491_07345</name>
</gene>
<evidence type="ECO:0000313" key="2">
    <source>
        <dbReference type="Proteomes" id="UP000664161"/>
    </source>
</evidence>
<dbReference type="Proteomes" id="UP000664161">
    <property type="component" value="Unassembled WGS sequence"/>
</dbReference>
<dbReference type="Pfam" id="PF13450">
    <property type="entry name" value="NAD_binding_8"/>
    <property type="match status" value="1"/>
</dbReference>
<dbReference type="AlphaFoldDB" id="A0AAW4INU1"/>
<comment type="caution">
    <text evidence="1">The sequence shown here is derived from an EMBL/GenBank/DDBJ whole genome shotgun (WGS) entry which is preliminary data.</text>
</comment>
<keyword evidence="2" id="KW-1185">Reference proteome</keyword>
<dbReference type="Gene3D" id="3.90.660.10">
    <property type="match status" value="1"/>
</dbReference>
<dbReference type="RefSeq" id="WP_207969691.1">
    <property type="nucleotide sequence ID" value="NZ_JAGBKN010000013.1"/>
</dbReference>